<name>A0A5B7STB8_9FLAO</name>
<dbReference type="Pfam" id="PF09357">
    <property type="entry name" value="RteC"/>
    <property type="match status" value="1"/>
</dbReference>
<reference evidence="1 2" key="1">
    <citation type="submission" date="2019-05" db="EMBL/GenBank/DDBJ databases">
        <title>Genome sequencing of F202Z8.</title>
        <authorList>
            <person name="Kwon Y.M."/>
        </authorList>
    </citation>
    <scope>NUCLEOTIDE SEQUENCE [LARGE SCALE GENOMIC DNA]</scope>
    <source>
        <strain evidence="1 2">F202Z8</strain>
    </source>
</reference>
<proteinExistence type="predicted"/>
<protein>
    <recommendedName>
        <fullName evidence="3">RteC protein</fullName>
    </recommendedName>
</protein>
<dbReference type="InterPro" id="IPR018534">
    <property type="entry name" value="Tet_reg_excision_RteC"/>
</dbReference>
<keyword evidence="2" id="KW-1185">Reference proteome</keyword>
<gene>
    <name evidence="1" type="ORF">FGM00_10850</name>
</gene>
<dbReference type="RefSeq" id="WP_138852924.1">
    <property type="nucleotide sequence ID" value="NZ_CP040710.1"/>
</dbReference>
<dbReference type="EMBL" id="CP040710">
    <property type="protein sequence ID" value="QCX00579.1"/>
    <property type="molecule type" value="Genomic_DNA"/>
</dbReference>
<sequence length="281" mass="33163">MIVRLKEISNEFSSQLDDIEAGNHKIKDCANSSIILCRRTLHRLKSLLLQKDFKSVDNEIDFFRNIKQISATPLIYYSEVRSFELQFPMANTHTQRKYINKKLTKLNRFFNLNIDFVQYIENGHTHFDQQYFTRTFLDSYHIISSKFYFQDPDFTTARDMLLGKIKAYRKFIEYLQNRPTEKRQDYSTNQSKAFDSISNLKWTSSKAALTELVYALYVNGALNNGNAEIKEIAMALQKVFHFDMGDFYKIYAEIKFRKNSRTKFMDTLSTGLISFMDESEN</sequence>
<accession>A0A5B7STB8</accession>
<dbReference type="AlphaFoldDB" id="A0A5B7STB8"/>
<evidence type="ECO:0000313" key="2">
    <source>
        <dbReference type="Proteomes" id="UP000310017"/>
    </source>
</evidence>
<organism evidence="1 2">
    <name type="scientific">Aggregatimonas sangjinii</name>
    <dbReference type="NCBI Taxonomy" id="2583587"/>
    <lineage>
        <taxon>Bacteria</taxon>
        <taxon>Pseudomonadati</taxon>
        <taxon>Bacteroidota</taxon>
        <taxon>Flavobacteriia</taxon>
        <taxon>Flavobacteriales</taxon>
        <taxon>Flavobacteriaceae</taxon>
        <taxon>Aggregatimonas</taxon>
    </lineage>
</organism>
<dbReference type="KEGG" id="asag:FGM00_10850"/>
<evidence type="ECO:0000313" key="1">
    <source>
        <dbReference type="EMBL" id="QCX00579.1"/>
    </source>
</evidence>
<evidence type="ECO:0008006" key="3">
    <source>
        <dbReference type="Google" id="ProtNLM"/>
    </source>
</evidence>
<dbReference type="OrthoDB" id="790983at2"/>
<dbReference type="Proteomes" id="UP000310017">
    <property type="component" value="Chromosome"/>
</dbReference>